<dbReference type="GO" id="GO:0003677">
    <property type="term" value="F:DNA binding"/>
    <property type="evidence" value="ECO:0007669"/>
    <property type="project" value="UniProtKB-KW"/>
</dbReference>
<dbReference type="Pfam" id="PF00158">
    <property type="entry name" value="Sigma54_activat"/>
    <property type="match status" value="1"/>
</dbReference>
<feature type="domain" description="PRD" evidence="7">
    <location>
        <begin position="480"/>
        <end position="585"/>
    </location>
</feature>
<dbReference type="InterPro" id="IPR036662">
    <property type="entry name" value="PTS_EIIA_man-typ_sf"/>
</dbReference>
<dbReference type="InterPro" id="IPR036095">
    <property type="entry name" value="PTS_EIIB-like_sf"/>
</dbReference>
<dbReference type="InterPro" id="IPR011608">
    <property type="entry name" value="PRD"/>
</dbReference>
<feature type="domain" description="PRD" evidence="7">
    <location>
        <begin position="845"/>
        <end position="942"/>
    </location>
</feature>
<dbReference type="InterPro" id="IPR027417">
    <property type="entry name" value="P-loop_NTPase"/>
</dbReference>
<evidence type="ECO:0000256" key="1">
    <source>
        <dbReference type="ARBA" id="ARBA00022679"/>
    </source>
</evidence>
<dbReference type="SUPFAM" id="SSF52794">
    <property type="entry name" value="PTS system IIB component-like"/>
    <property type="match status" value="1"/>
</dbReference>
<dbReference type="SMART" id="SM00382">
    <property type="entry name" value="AAA"/>
    <property type="match status" value="1"/>
</dbReference>
<protein>
    <submittedName>
        <fullName evidence="8">Sigma 54-interacting transcriptional regulator</fullName>
    </submittedName>
</protein>
<gene>
    <name evidence="8" type="ORF">H8707_06300</name>
</gene>
<dbReference type="GO" id="GO:0016020">
    <property type="term" value="C:membrane"/>
    <property type="evidence" value="ECO:0007669"/>
    <property type="project" value="InterPro"/>
</dbReference>
<accession>A0A926EWZ4</accession>
<comment type="caution">
    <text evidence="8">The sequence shown here is derived from an EMBL/GenBank/DDBJ whole genome shotgun (WGS) entry which is preliminary data.</text>
</comment>
<dbReference type="Gene3D" id="1.10.1790.10">
    <property type="entry name" value="PRD domain"/>
    <property type="match status" value="2"/>
</dbReference>
<feature type="domain" description="Sigma-54 factor interaction" evidence="5">
    <location>
        <begin position="124"/>
        <end position="357"/>
    </location>
</feature>
<evidence type="ECO:0000259" key="7">
    <source>
        <dbReference type="PROSITE" id="PS51372"/>
    </source>
</evidence>
<dbReference type="PROSITE" id="PS50045">
    <property type="entry name" value="SIGMA54_INTERACT_4"/>
    <property type="match status" value="1"/>
</dbReference>
<keyword evidence="4" id="KW-0238">DNA-binding</keyword>
<dbReference type="Pfam" id="PF03610">
    <property type="entry name" value="EIIA-man"/>
    <property type="match status" value="1"/>
</dbReference>
<dbReference type="InterPro" id="IPR025943">
    <property type="entry name" value="Sigma_54_int_dom_ATP-bd_2"/>
</dbReference>
<keyword evidence="2" id="KW-0547">Nucleotide-binding</keyword>
<sequence>MSTKLNIYSIVENLSSQYTMNDIKNNIIIGFSAEEIGCKLGIKRNTASAELNKLYNEGYLIKIKGKPVRFIARESIERILNIDLNYTNQGLEVSNINDIINLNDSINDIVDNELTSKDNVFTSLIGYNSSLFPQIEQAKASILYPGGLDTLITGPSGVGKTYFAELMYEYAKFRNIIDNDKPFVSFNCAEYADNPQLLVSHLFGHVKGAFTGADDDKEGLVEKANNGILFLDEIHRLPEEGQEILFYLMDKGIYRKMGETKGDRKAKVRIIGATTKDPEYTFLKTFLRRIPIIIRIPSLDERPLEEKYQLIITFFSDEAERIGKKIVLKRDVLRTLLQTKFEGNIGELRGEIQFICARGFIKSIQKDTGSIVIDNRSFLGKVKYNINASNAEIDLTLKILKFEDELVISPIKNKKRIGVSNFEQKTIYDRLESNYNFLIKNGHSQKDALDNLIGTVNDYFKDLLIKFENIEEAEINLLRIIPQNIYNITNEFLLLAEKELSEHYGKDILLSLSLHIQSFIERSKTHKPINNPNLENIKINYPEEFMLSANFIKQISEYMDIEYSEDEAGFVTMFLNTASKNVRGKIGTNTLIILLSHGLGVATSTKKLINQLMGDNIIEGIDMPIDMGAKELLANVIKLIDKYGNIHKLLLMVDMGSLSDLAEKIWIHYDKRIGVGIITGVNTLMLLDVSRKVYYTNTSMDKIIGEVNYSDYLKVGHYPLIENGKKRIIASCLTGIGTAVKIKEMLEDIIHKNIKKELAIDAIEFSNLKENKNLENVICIVGTFDPHISYIPFIPLEDLLSGRGIDLINEMLKENEMTTIEDSISKNSIIQSLSMDLLIDYLTFLNPAKTIEICTRFLEQIERTLNIKFDNPVTLRFIIHTACMIERIISNEEVLNTYSEHFIKDSMEYSAIDKNIRVINNNFRINVPDTEISFLYEILFTN</sequence>
<name>A0A926EWZ4_9FIRM</name>
<dbReference type="InterPro" id="IPR036634">
    <property type="entry name" value="PRD_sf"/>
</dbReference>
<evidence type="ECO:0000256" key="3">
    <source>
        <dbReference type="ARBA" id="ARBA00022840"/>
    </source>
</evidence>
<dbReference type="Gene3D" id="3.40.50.300">
    <property type="entry name" value="P-loop containing nucleotide triphosphate hydrolases"/>
    <property type="match status" value="1"/>
</dbReference>
<dbReference type="GO" id="GO:0009401">
    <property type="term" value="P:phosphoenolpyruvate-dependent sugar phosphotransferase system"/>
    <property type="evidence" value="ECO:0007669"/>
    <property type="project" value="InterPro"/>
</dbReference>
<dbReference type="PANTHER" id="PTHR32071">
    <property type="entry name" value="TRANSCRIPTIONAL REGULATORY PROTEIN"/>
    <property type="match status" value="1"/>
</dbReference>
<dbReference type="PROSITE" id="PS00676">
    <property type="entry name" value="SIGMA54_INTERACT_2"/>
    <property type="match status" value="1"/>
</dbReference>
<dbReference type="GO" id="GO:0006355">
    <property type="term" value="P:regulation of DNA-templated transcription"/>
    <property type="evidence" value="ECO:0007669"/>
    <property type="project" value="InterPro"/>
</dbReference>
<dbReference type="PROSITE" id="PS51372">
    <property type="entry name" value="PRD_2"/>
    <property type="match status" value="2"/>
</dbReference>
<dbReference type="SUPFAM" id="SSF63520">
    <property type="entry name" value="PTS-regulatory domain, PRD"/>
    <property type="match status" value="2"/>
</dbReference>
<dbReference type="Gene3D" id="3.40.50.510">
    <property type="entry name" value="Phosphotransferase system, mannose-type IIA component"/>
    <property type="match status" value="1"/>
</dbReference>
<dbReference type="GO" id="GO:0008982">
    <property type="term" value="F:protein-N(PI)-phosphohistidine-sugar phosphotransferase activity"/>
    <property type="evidence" value="ECO:0007669"/>
    <property type="project" value="InterPro"/>
</dbReference>
<dbReference type="InterPro" id="IPR002078">
    <property type="entry name" value="Sigma_54_int"/>
</dbReference>
<dbReference type="Pfam" id="PF00874">
    <property type="entry name" value="PRD"/>
    <property type="match status" value="2"/>
</dbReference>
<dbReference type="InterPro" id="IPR036390">
    <property type="entry name" value="WH_DNA-bd_sf"/>
</dbReference>
<dbReference type="Proteomes" id="UP000601171">
    <property type="component" value="Unassembled WGS sequence"/>
</dbReference>
<keyword evidence="9" id="KW-1185">Reference proteome</keyword>
<dbReference type="RefSeq" id="WP_262429290.1">
    <property type="nucleotide sequence ID" value="NZ_JACRTG010000016.1"/>
</dbReference>
<dbReference type="InterPro" id="IPR003593">
    <property type="entry name" value="AAA+_ATPase"/>
</dbReference>
<dbReference type="GO" id="GO:0005524">
    <property type="term" value="F:ATP binding"/>
    <property type="evidence" value="ECO:0007669"/>
    <property type="project" value="UniProtKB-KW"/>
</dbReference>
<feature type="domain" description="PTS EIIA type-4" evidence="6">
    <location>
        <begin position="589"/>
        <end position="728"/>
    </location>
</feature>
<evidence type="ECO:0000313" key="8">
    <source>
        <dbReference type="EMBL" id="MBC8587844.1"/>
    </source>
</evidence>
<dbReference type="AlphaFoldDB" id="A0A926EWZ4"/>
<dbReference type="PROSITE" id="PS51096">
    <property type="entry name" value="PTS_EIIA_TYPE_4"/>
    <property type="match status" value="1"/>
</dbReference>
<dbReference type="SUPFAM" id="SSF46785">
    <property type="entry name" value="Winged helix' DNA-binding domain"/>
    <property type="match status" value="1"/>
</dbReference>
<dbReference type="Gene3D" id="3.40.50.2300">
    <property type="match status" value="1"/>
</dbReference>
<evidence type="ECO:0000313" key="9">
    <source>
        <dbReference type="Proteomes" id="UP000601171"/>
    </source>
</evidence>
<evidence type="ECO:0000259" key="6">
    <source>
        <dbReference type="PROSITE" id="PS51096"/>
    </source>
</evidence>
<reference evidence="8" key="1">
    <citation type="submission" date="2020-08" db="EMBL/GenBank/DDBJ databases">
        <title>Genome public.</title>
        <authorList>
            <person name="Liu C."/>
            <person name="Sun Q."/>
        </authorList>
    </citation>
    <scope>NUCLEOTIDE SEQUENCE</scope>
    <source>
        <strain evidence="8">BX21</strain>
    </source>
</reference>
<dbReference type="SUPFAM" id="SSF53062">
    <property type="entry name" value="PTS system fructose IIA component-like"/>
    <property type="match status" value="1"/>
</dbReference>
<keyword evidence="1" id="KW-0808">Transferase</keyword>
<dbReference type="EMBL" id="JACRTG010000016">
    <property type="protein sequence ID" value="MBC8587844.1"/>
    <property type="molecule type" value="Genomic_DNA"/>
</dbReference>
<proteinExistence type="predicted"/>
<dbReference type="InterPro" id="IPR004701">
    <property type="entry name" value="PTS_EIIA_man-typ"/>
</dbReference>
<dbReference type="SUPFAM" id="SSF52540">
    <property type="entry name" value="P-loop containing nucleoside triphosphate hydrolases"/>
    <property type="match status" value="1"/>
</dbReference>
<keyword evidence="3" id="KW-0067">ATP-binding</keyword>
<dbReference type="PANTHER" id="PTHR32071:SF90">
    <property type="entry name" value="TRANSCRIPTIONAL REGULATORY PROTEIN LEVR"/>
    <property type="match status" value="1"/>
</dbReference>
<evidence type="ECO:0000256" key="4">
    <source>
        <dbReference type="ARBA" id="ARBA00023125"/>
    </source>
</evidence>
<dbReference type="CDD" id="cd00009">
    <property type="entry name" value="AAA"/>
    <property type="match status" value="1"/>
</dbReference>
<evidence type="ECO:0000256" key="2">
    <source>
        <dbReference type="ARBA" id="ARBA00022741"/>
    </source>
</evidence>
<evidence type="ECO:0000259" key="5">
    <source>
        <dbReference type="PROSITE" id="PS50045"/>
    </source>
</evidence>
<organism evidence="8 9">
    <name type="scientific">Paratissierella segnis</name>
    <dbReference type="NCBI Taxonomy" id="2763679"/>
    <lineage>
        <taxon>Bacteria</taxon>
        <taxon>Bacillati</taxon>
        <taxon>Bacillota</taxon>
        <taxon>Tissierellia</taxon>
        <taxon>Tissierellales</taxon>
        <taxon>Tissierellaceae</taxon>
        <taxon>Paratissierella</taxon>
    </lineage>
</organism>